<dbReference type="GO" id="GO:0006102">
    <property type="term" value="P:isocitrate metabolic process"/>
    <property type="evidence" value="ECO:0007669"/>
    <property type="project" value="TreeGrafter"/>
</dbReference>
<gene>
    <name evidence="6" type="primary">LOC134477594</name>
</gene>
<dbReference type="SMART" id="SM01329">
    <property type="entry name" value="Iso_dh"/>
    <property type="match status" value="1"/>
</dbReference>
<keyword evidence="7" id="KW-1185">Reference proteome</keyword>
<evidence type="ECO:0000313" key="6">
    <source>
        <dbReference type="Ensembl" id="ENSCPOP00000020732.2"/>
    </source>
</evidence>
<dbReference type="PANTHER" id="PTHR11835">
    <property type="entry name" value="DECARBOXYLATING DEHYDROGENASES-ISOCITRATE, ISOPROPYLMALATE, TARTRATE"/>
    <property type="match status" value="1"/>
</dbReference>
<dbReference type="Pfam" id="PF00180">
    <property type="entry name" value="Iso_dh"/>
    <property type="match status" value="1"/>
</dbReference>
<dbReference type="InParanoid" id="H0WCL1"/>
<evidence type="ECO:0000256" key="1">
    <source>
        <dbReference type="ARBA" id="ARBA00007769"/>
    </source>
</evidence>
<name>H0WCL1_CAVPO</name>
<keyword evidence="3" id="KW-0816">Tricarboxylic acid cycle</keyword>
<dbReference type="Ensembl" id="ENSCPOT00000020783.2">
    <property type="protein sequence ID" value="ENSCPOP00000020732.2"/>
    <property type="gene ID" value="ENSCPOG00000021378.2"/>
</dbReference>
<evidence type="ECO:0000313" key="7">
    <source>
        <dbReference type="Proteomes" id="UP000005447"/>
    </source>
</evidence>
<reference evidence="7" key="1">
    <citation type="journal article" date="2011" name="Nature">
        <title>A high-resolution map of human evolutionary constraint using 29 mammals.</title>
        <authorList>
            <person name="Lindblad-Toh K."/>
            <person name="Garber M."/>
            <person name="Zuk O."/>
            <person name="Lin M.F."/>
            <person name="Parker B.J."/>
            <person name="Washietl S."/>
            <person name="Kheradpour P."/>
            <person name="Ernst J."/>
            <person name="Jordan G."/>
            <person name="Mauceli E."/>
            <person name="Ward L.D."/>
            <person name="Lowe C.B."/>
            <person name="Holloway A.K."/>
            <person name="Clamp M."/>
            <person name="Gnerre S."/>
            <person name="Alfoldi J."/>
            <person name="Beal K."/>
            <person name="Chang J."/>
            <person name="Clawson H."/>
            <person name="Cuff J."/>
            <person name="Di Palma F."/>
            <person name="Fitzgerald S."/>
            <person name="Flicek P."/>
            <person name="Guttman M."/>
            <person name="Hubisz M.J."/>
            <person name="Jaffe D.B."/>
            <person name="Jungreis I."/>
            <person name="Kent W.J."/>
            <person name="Kostka D."/>
            <person name="Lara M."/>
            <person name="Martins A.L."/>
            <person name="Massingham T."/>
            <person name="Moltke I."/>
            <person name="Raney B.J."/>
            <person name="Rasmussen M.D."/>
            <person name="Robinson J."/>
            <person name="Stark A."/>
            <person name="Vilella A.J."/>
            <person name="Wen J."/>
            <person name="Xie X."/>
            <person name="Zody M.C."/>
            <person name="Baldwin J."/>
            <person name="Bloom T."/>
            <person name="Chin C.W."/>
            <person name="Heiman D."/>
            <person name="Nicol R."/>
            <person name="Nusbaum C."/>
            <person name="Young S."/>
            <person name="Wilkinson J."/>
            <person name="Worley K.C."/>
            <person name="Kovar C.L."/>
            <person name="Muzny D.M."/>
            <person name="Gibbs R.A."/>
            <person name="Cree A."/>
            <person name="Dihn H.H."/>
            <person name="Fowler G."/>
            <person name="Jhangiani S."/>
            <person name="Joshi V."/>
            <person name="Lee S."/>
            <person name="Lewis L.R."/>
            <person name="Nazareth L.V."/>
            <person name="Okwuonu G."/>
            <person name="Santibanez J."/>
            <person name="Warren W.C."/>
            <person name="Mardis E.R."/>
            <person name="Weinstock G.M."/>
            <person name="Wilson R.K."/>
            <person name="Delehaunty K."/>
            <person name="Dooling D."/>
            <person name="Fronik C."/>
            <person name="Fulton L."/>
            <person name="Fulton B."/>
            <person name="Graves T."/>
            <person name="Minx P."/>
            <person name="Sodergren E."/>
            <person name="Birney E."/>
            <person name="Margulies E.H."/>
            <person name="Herrero J."/>
            <person name="Green E.D."/>
            <person name="Haussler D."/>
            <person name="Siepel A."/>
            <person name="Goldman N."/>
            <person name="Pollard K.S."/>
            <person name="Pedersen J.S."/>
            <person name="Lander E.S."/>
            <person name="Kellis M."/>
        </authorList>
    </citation>
    <scope>NUCLEOTIDE SEQUENCE [LARGE SCALE GENOMIC DNA]</scope>
    <source>
        <strain evidence="7">2N</strain>
    </source>
</reference>
<dbReference type="InterPro" id="IPR004434">
    <property type="entry name" value="Isocitrate_DH_NAD"/>
</dbReference>
<evidence type="ECO:0000259" key="5">
    <source>
        <dbReference type="SMART" id="SM01329"/>
    </source>
</evidence>
<dbReference type="Bgee" id="ENSCPOG00000021378">
    <property type="expression patterns" value="Expressed in testis and 1 other cell type or tissue"/>
</dbReference>
<proteinExistence type="inferred from homology"/>
<evidence type="ECO:0000256" key="4">
    <source>
        <dbReference type="ARBA" id="ARBA00022946"/>
    </source>
</evidence>
<dbReference type="SUPFAM" id="SSF53659">
    <property type="entry name" value="Isocitrate/Isopropylmalate dehydrogenase-like"/>
    <property type="match status" value="1"/>
</dbReference>
<dbReference type="GO" id="GO:0005739">
    <property type="term" value="C:mitochondrion"/>
    <property type="evidence" value="ECO:0007669"/>
    <property type="project" value="TreeGrafter"/>
</dbReference>
<comment type="similarity">
    <text evidence="1">Belongs to the isocitrate and isopropylmalate dehydrogenases family.</text>
</comment>
<accession>H0WCL1</accession>
<sequence length="377" mass="41856">MTLKLMSTSSCSMKTTFHPGILGHSWEVFLSTAISLRNPIPPPAKYVGRHTVTMIPGDDIGPELMMHVKSVFRCARVPVDFEEVRVTTTSGEEEIHNAIMAVHRNSVALKGSIKTDHTKPPSHKSYNNLLITTLDLYANVTHFKNLPNVDTHHQGIDILVIRDNTEGEYSDLEHESVKGVIESLKIITKAKSLRIAEYAFQLAQNMGRRKVTAVHKANIMKLGDGLFLECCREVASHYPQVALETMVVDNATMQLVTWPQQFDVMLMPNLYGNVVTNICTGLVGDSANYGCLCAVFETAARQLNKNPADWNWVNPTALLLASCIMLDYLRLHSHAATIRAAVLASLGNKNIQTPDIGGQGSMMEIMRHIIDHIRYAN</sequence>
<dbReference type="Proteomes" id="UP000005447">
    <property type="component" value="Unassembled WGS sequence"/>
</dbReference>
<dbReference type="EMBL" id="AAKN02054664">
    <property type="status" value="NOT_ANNOTATED_CDS"/>
    <property type="molecule type" value="Genomic_DNA"/>
</dbReference>
<dbReference type="eggNOG" id="KOG0784">
    <property type="taxonomic scope" value="Eukaryota"/>
</dbReference>
<dbReference type="HOGENOM" id="CLU_031953_0_0_1"/>
<dbReference type="Gene3D" id="3.40.718.10">
    <property type="entry name" value="Isopropylmalate Dehydrogenase"/>
    <property type="match status" value="1"/>
</dbReference>
<dbReference type="AlphaFoldDB" id="H0WCL1"/>
<evidence type="ECO:0000256" key="2">
    <source>
        <dbReference type="ARBA" id="ARBA00011525"/>
    </source>
</evidence>
<evidence type="ECO:0000256" key="3">
    <source>
        <dbReference type="ARBA" id="ARBA00022532"/>
    </source>
</evidence>
<dbReference type="InterPro" id="IPR024084">
    <property type="entry name" value="IsoPropMal-DH-like_dom"/>
</dbReference>
<organism evidence="6 7">
    <name type="scientific">Cavia porcellus</name>
    <name type="common">Guinea pig</name>
    <dbReference type="NCBI Taxonomy" id="10141"/>
    <lineage>
        <taxon>Eukaryota</taxon>
        <taxon>Metazoa</taxon>
        <taxon>Chordata</taxon>
        <taxon>Craniata</taxon>
        <taxon>Vertebrata</taxon>
        <taxon>Euteleostomi</taxon>
        <taxon>Mammalia</taxon>
        <taxon>Eutheria</taxon>
        <taxon>Euarchontoglires</taxon>
        <taxon>Glires</taxon>
        <taxon>Rodentia</taxon>
        <taxon>Hystricomorpha</taxon>
        <taxon>Caviidae</taxon>
        <taxon>Cavia</taxon>
    </lineage>
</organism>
<keyword evidence="4" id="KW-0809">Transit peptide</keyword>
<dbReference type="STRING" id="10141.ENSCPOP00000020732"/>
<dbReference type="VEuPathDB" id="HostDB:ENSCPOG00000021378"/>
<reference evidence="6" key="2">
    <citation type="submission" date="2025-08" db="UniProtKB">
        <authorList>
            <consortium name="Ensembl"/>
        </authorList>
    </citation>
    <scope>IDENTIFICATION</scope>
    <source>
        <strain evidence="6">2N</strain>
    </source>
</reference>
<reference evidence="6" key="3">
    <citation type="submission" date="2025-09" db="UniProtKB">
        <authorList>
            <consortium name="Ensembl"/>
        </authorList>
    </citation>
    <scope>IDENTIFICATION</scope>
    <source>
        <strain evidence="6">2N</strain>
    </source>
</reference>
<dbReference type="NCBIfam" id="TIGR00175">
    <property type="entry name" value="mito_nad_idh"/>
    <property type="match status" value="1"/>
</dbReference>
<dbReference type="GeneTree" id="ENSGT00950000182989"/>
<dbReference type="PANTHER" id="PTHR11835:SF54">
    <property type="entry name" value="ISOCITRATE DEHYDROGENASE [NAD] GAMMA 2, MITOCHONDRIAL-RELATED"/>
    <property type="match status" value="1"/>
</dbReference>
<protein>
    <submittedName>
        <fullName evidence="6">Isocitrate dehydrogenase [NAD] subunit gamma, mitochondrial-like</fullName>
    </submittedName>
</protein>
<comment type="subunit">
    <text evidence="2">Heterooligomer of subunits alpha (IDH3A), beta (IDH3B), and gamma (IDH3G) in the apparent ratio of 2:1:1. The heterodimer containing one IDH3A and one IDH3B subunit and the heterodimer containing one IDH3A and one IDH3G subunit assemble into a heterotetramer (which contains two subunits of IDH3A, one of IDH3B and one of IDH3G) and further into the heterooctamer.</text>
</comment>
<feature type="domain" description="Isopropylmalate dehydrogenase-like" evidence="5">
    <location>
        <begin position="51"/>
        <end position="369"/>
    </location>
</feature>
<dbReference type="GO" id="GO:0006099">
    <property type="term" value="P:tricarboxylic acid cycle"/>
    <property type="evidence" value="ECO:0007669"/>
    <property type="project" value="UniProtKB-KW"/>
</dbReference>